<feature type="signal peptide" evidence="1">
    <location>
        <begin position="1"/>
        <end position="25"/>
    </location>
</feature>
<evidence type="ECO:0008006" key="4">
    <source>
        <dbReference type="Google" id="ProtNLM"/>
    </source>
</evidence>
<evidence type="ECO:0000313" key="2">
    <source>
        <dbReference type="EMBL" id="GGH48715.1"/>
    </source>
</evidence>
<dbReference type="Proteomes" id="UP000652153">
    <property type="component" value="Unassembled WGS sequence"/>
</dbReference>
<evidence type="ECO:0000313" key="3">
    <source>
        <dbReference type="Proteomes" id="UP000652153"/>
    </source>
</evidence>
<evidence type="ECO:0000256" key="1">
    <source>
        <dbReference type="SAM" id="SignalP"/>
    </source>
</evidence>
<keyword evidence="3" id="KW-1185">Reference proteome</keyword>
<proteinExistence type="predicted"/>
<accession>A0ABQ1Z699</accession>
<dbReference type="RefSeq" id="WP_229729703.1">
    <property type="nucleotide sequence ID" value="NZ_BMFU01000002.1"/>
</dbReference>
<gene>
    <name evidence="2" type="ORF">GCM10008014_12800</name>
</gene>
<sequence>MMRITKISVLIGLLFLVLSACGNGASDDEKNAEQYLKQYGYQITSRQGQVEKYILEKSKLSASTENIPYQQSWGVQSVEPDRYFGKEITIYQFTVRNHPLEKKYNTETTVNVILCEGNVIGGASMPAQGNAVLMGAPYSLEGQTLEEINKMSYKEWSEKWIMKYGS</sequence>
<reference evidence="3" key="1">
    <citation type="journal article" date="2019" name="Int. J. Syst. Evol. Microbiol.">
        <title>The Global Catalogue of Microorganisms (GCM) 10K type strain sequencing project: providing services to taxonomists for standard genome sequencing and annotation.</title>
        <authorList>
            <consortium name="The Broad Institute Genomics Platform"/>
            <consortium name="The Broad Institute Genome Sequencing Center for Infectious Disease"/>
            <person name="Wu L."/>
            <person name="Ma J."/>
        </authorList>
    </citation>
    <scope>NUCLEOTIDE SEQUENCE [LARGE SCALE GENOMIC DNA]</scope>
    <source>
        <strain evidence="3">CGMCC 1.12770</strain>
    </source>
</reference>
<comment type="caution">
    <text evidence="2">The sequence shown here is derived from an EMBL/GenBank/DDBJ whole genome shotgun (WGS) entry which is preliminary data.</text>
</comment>
<feature type="chain" id="PRO_5047085505" description="DUF4830 domain-containing protein" evidence="1">
    <location>
        <begin position="26"/>
        <end position="166"/>
    </location>
</feature>
<name>A0ABQ1Z699_9BACL</name>
<protein>
    <recommendedName>
        <fullName evidence="4">DUF4830 domain-containing protein</fullName>
    </recommendedName>
</protein>
<dbReference type="PROSITE" id="PS51257">
    <property type="entry name" value="PROKAR_LIPOPROTEIN"/>
    <property type="match status" value="1"/>
</dbReference>
<organism evidence="2 3">
    <name type="scientific">Paenibacillus silvae</name>
    <dbReference type="NCBI Taxonomy" id="1325358"/>
    <lineage>
        <taxon>Bacteria</taxon>
        <taxon>Bacillati</taxon>
        <taxon>Bacillota</taxon>
        <taxon>Bacilli</taxon>
        <taxon>Bacillales</taxon>
        <taxon>Paenibacillaceae</taxon>
        <taxon>Paenibacillus</taxon>
    </lineage>
</organism>
<dbReference type="EMBL" id="BMFU01000002">
    <property type="protein sequence ID" value="GGH48715.1"/>
    <property type="molecule type" value="Genomic_DNA"/>
</dbReference>
<keyword evidence="1" id="KW-0732">Signal</keyword>